<evidence type="ECO:0000256" key="1">
    <source>
        <dbReference type="ARBA" id="ARBA00004613"/>
    </source>
</evidence>
<gene>
    <name evidence="6" type="ORF">HERILL_LOCUS3122</name>
</gene>
<dbReference type="SMART" id="SM00708">
    <property type="entry name" value="PhBP"/>
    <property type="match status" value="1"/>
</dbReference>
<evidence type="ECO:0000256" key="3">
    <source>
        <dbReference type="ARBA" id="ARBA00022525"/>
    </source>
</evidence>
<accession>A0A7R8UFM0</accession>
<evidence type="ECO:0000313" key="6">
    <source>
        <dbReference type="EMBL" id="CAD7079937.1"/>
    </source>
</evidence>
<evidence type="ECO:0000256" key="2">
    <source>
        <dbReference type="ARBA" id="ARBA00008098"/>
    </source>
</evidence>
<dbReference type="Gene3D" id="1.10.238.20">
    <property type="entry name" value="Pheromone/general odorant binding protein domain"/>
    <property type="match status" value="1"/>
</dbReference>
<feature type="chain" id="PRO_5030582546" evidence="5">
    <location>
        <begin position="17"/>
        <end position="130"/>
    </location>
</feature>
<evidence type="ECO:0000256" key="4">
    <source>
        <dbReference type="ARBA" id="ARBA00022729"/>
    </source>
</evidence>
<keyword evidence="4 5" id="KW-0732">Signal</keyword>
<dbReference type="PANTHER" id="PTHR11857:SF43">
    <property type="entry name" value="GEO07291P1-RELATED"/>
    <property type="match status" value="1"/>
</dbReference>
<dbReference type="InterPro" id="IPR006170">
    <property type="entry name" value="PBP/GOBP"/>
</dbReference>
<keyword evidence="7" id="KW-1185">Reference proteome</keyword>
<keyword evidence="3" id="KW-0964">Secreted</keyword>
<organism evidence="6 7">
    <name type="scientific">Hermetia illucens</name>
    <name type="common">Black soldier fly</name>
    <dbReference type="NCBI Taxonomy" id="343691"/>
    <lineage>
        <taxon>Eukaryota</taxon>
        <taxon>Metazoa</taxon>
        <taxon>Ecdysozoa</taxon>
        <taxon>Arthropoda</taxon>
        <taxon>Hexapoda</taxon>
        <taxon>Insecta</taxon>
        <taxon>Pterygota</taxon>
        <taxon>Neoptera</taxon>
        <taxon>Endopterygota</taxon>
        <taxon>Diptera</taxon>
        <taxon>Brachycera</taxon>
        <taxon>Stratiomyomorpha</taxon>
        <taxon>Stratiomyidae</taxon>
        <taxon>Hermetiinae</taxon>
        <taxon>Hermetia</taxon>
    </lineage>
</organism>
<dbReference type="GO" id="GO:0005549">
    <property type="term" value="F:odorant binding"/>
    <property type="evidence" value="ECO:0007669"/>
    <property type="project" value="InterPro"/>
</dbReference>
<comment type="similarity">
    <text evidence="2">Belongs to the PBP/GOBP family.</text>
</comment>
<dbReference type="EMBL" id="LR899009">
    <property type="protein sequence ID" value="CAD7079937.1"/>
    <property type="molecule type" value="Genomic_DNA"/>
</dbReference>
<dbReference type="InParanoid" id="A0A7R8UFM0"/>
<feature type="signal peptide" evidence="5">
    <location>
        <begin position="1"/>
        <end position="16"/>
    </location>
</feature>
<dbReference type="AlphaFoldDB" id="A0A7R8UFM0"/>
<dbReference type="PANTHER" id="PTHR11857">
    <property type="entry name" value="ODORANT BINDING PROTEIN-RELATED"/>
    <property type="match status" value="1"/>
</dbReference>
<dbReference type="OrthoDB" id="8194670at2759"/>
<dbReference type="CDD" id="cd23992">
    <property type="entry name" value="PBP_GOBP"/>
    <property type="match status" value="1"/>
</dbReference>
<proteinExistence type="inferred from homology"/>
<evidence type="ECO:0000256" key="5">
    <source>
        <dbReference type="SAM" id="SignalP"/>
    </source>
</evidence>
<dbReference type="Proteomes" id="UP000594454">
    <property type="component" value="Chromosome 1"/>
</dbReference>
<dbReference type="Pfam" id="PF01395">
    <property type="entry name" value="PBP_GOBP"/>
    <property type="match status" value="1"/>
</dbReference>
<dbReference type="SUPFAM" id="SSF47565">
    <property type="entry name" value="Insect pheromone/odorant-binding proteins"/>
    <property type="match status" value="1"/>
</dbReference>
<name>A0A7R8UFM0_HERIL</name>
<sequence>MKLFIALCGILTIVAADWSPPTQEEFSKYREECMKEGKLSEDDAKKISKRDYPGSKQVNCFIRCVGLKAGTWDDGTGYDLDRVYETFNANNWEVSKKELKECLSHLGDADACTQAATITKCFLDRAKKKI</sequence>
<reference evidence="6 7" key="1">
    <citation type="submission" date="2020-11" db="EMBL/GenBank/DDBJ databases">
        <authorList>
            <person name="Wallbank WR R."/>
            <person name="Pardo Diaz C."/>
            <person name="Kozak K."/>
            <person name="Martin S."/>
            <person name="Jiggins C."/>
            <person name="Moest M."/>
            <person name="Warren A I."/>
            <person name="Generalovic N T."/>
            <person name="Byers J.R.P. K."/>
            <person name="Montejo-Kovacevich G."/>
            <person name="Yen C E."/>
        </authorList>
    </citation>
    <scope>NUCLEOTIDE SEQUENCE [LARGE SCALE GENOMIC DNA]</scope>
</reference>
<dbReference type="GO" id="GO:0005615">
    <property type="term" value="C:extracellular space"/>
    <property type="evidence" value="ECO:0007669"/>
    <property type="project" value="TreeGrafter"/>
</dbReference>
<dbReference type="GO" id="GO:0007608">
    <property type="term" value="P:sensory perception of smell"/>
    <property type="evidence" value="ECO:0007669"/>
    <property type="project" value="TreeGrafter"/>
</dbReference>
<protein>
    <submittedName>
        <fullName evidence="6">Uncharacterized protein</fullName>
    </submittedName>
</protein>
<comment type="subcellular location">
    <subcellularLocation>
        <location evidence="1">Secreted</location>
    </subcellularLocation>
</comment>
<dbReference type="InterPro" id="IPR036728">
    <property type="entry name" value="PBP_GOBP_sf"/>
</dbReference>
<evidence type="ECO:0000313" key="7">
    <source>
        <dbReference type="Proteomes" id="UP000594454"/>
    </source>
</evidence>